<evidence type="ECO:0000256" key="2">
    <source>
        <dbReference type="ARBA" id="ARBA00022490"/>
    </source>
</evidence>
<evidence type="ECO:0000256" key="7">
    <source>
        <dbReference type="HAMAP-Rule" id="MF_01008"/>
    </source>
</evidence>
<dbReference type="RefSeq" id="WP_199534972.1">
    <property type="nucleotide sequence ID" value="NZ_CYTW01000001.1"/>
</dbReference>
<comment type="subcellular location">
    <subcellularLocation>
        <location evidence="7">Cytoplasm</location>
        <location evidence="7">Nucleoid</location>
    </subcellularLocation>
</comment>
<keyword evidence="10" id="KW-1185">Reference proteome</keyword>
<sequence length="165" mass="18556">MARRFRGESHHKVDAKGRVSIPASFRRVLESGDPNWESGEAPTLVIVYGGHTRNYLECFTINAMDEVEDRILKMGRGDKRRLALSRLYLQQSLETNVDGTGRLVLPKELRDKIGLDGTAFFAGKGDTFEVWNPETYEENFAAQLEPDDDFDPDLDPAVYLDGFGG</sequence>
<reference evidence="10" key="1">
    <citation type="submission" date="2015-09" db="EMBL/GenBank/DDBJ databases">
        <authorList>
            <person name="Rodrigo-Torres Lidia"/>
            <person name="Arahal R.David."/>
        </authorList>
    </citation>
    <scope>NUCLEOTIDE SEQUENCE [LARGE SCALE GENOMIC DNA]</scope>
    <source>
        <strain evidence="10">CECT 7735</strain>
    </source>
</reference>
<evidence type="ECO:0000313" key="10">
    <source>
        <dbReference type="Proteomes" id="UP000051870"/>
    </source>
</evidence>
<dbReference type="InterPro" id="IPR003444">
    <property type="entry name" value="MraZ"/>
</dbReference>
<dbReference type="AlphaFoldDB" id="A0A0P1IF86"/>
<evidence type="ECO:0000259" key="8">
    <source>
        <dbReference type="PROSITE" id="PS51740"/>
    </source>
</evidence>
<dbReference type="InterPro" id="IPR037914">
    <property type="entry name" value="SpoVT-AbrB_sf"/>
</dbReference>
<evidence type="ECO:0000256" key="1">
    <source>
        <dbReference type="ARBA" id="ARBA00013860"/>
    </source>
</evidence>
<accession>A0A0P1IF86</accession>
<gene>
    <name evidence="7" type="primary">mraZ</name>
    <name evidence="9" type="ORF">PH7735_01110</name>
</gene>
<dbReference type="GO" id="GO:0051301">
    <property type="term" value="P:cell division"/>
    <property type="evidence" value="ECO:0007669"/>
    <property type="project" value="UniProtKB-KW"/>
</dbReference>
<dbReference type="GO" id="GO:0000976">
    <property type="term" value="F:transcription cis-regulatory region binding"/>
    <property type="evidence" value="ECO:0007669"/>
    <property type="project" value="TreeGrafter"/>
</dbReference>
<dbReference type="GO" id="GO:0009295">
    <property type="term" value="C:nucleoid"/>
    <property type="evidence" value="ECO:0007669"/>
    <property type="project" value="UniProtKB-SubCell"/>
</dbReference>
<dbReference type="InterPro" id="IPR038619">
    <property type="entry name" value="MraZ_sf"/>
</dbReference>
<keyword evidence="2 7" id="KW-0963">Cytoplasm</keyword>
<organism evidence="9 10">
    <name type="scientific">Shimia thalassica</name>
    <dbReference type="NCBI Taxonomy" id="1715693"/>
    <lineage>
        <taxon>Bacteria</taxon>
        <taxon>Pseudomonadati</taxon>
        <taxon>Pseudomonadota</taxon>
        <taxon>Alphaproteobacteria</taxon>
        <taxon>Rhodobacterales</taxon>
        <taxon>Roseobacteraceae</taxon>
    </lineage>
</organism>
<dbReference type="STRING" id="1715693.PH7735_01110"/>
<keyword evidence="9" id="KW-0132">Cell division</keyword>
<feature type="domain" description="SpoVT-AbrB" evidence="8">
    <location>
        <begin position="92"/>
        <end position="135"/>
    </location>
</feature>
<evidence type="ECO:0000256" key="6">
    <source>
        <dbReference type="ARBA" id="ARBA00023163"/>
    </source>
</evidence>
<dbReference type="GO" id="GO:0003700">
    <property type="term" value="F:DNA-binding transcription factor activity"/>
    <property type="evidence" value="ECO:0007669"/>
    <property type="project" value="UniProtKB-UniRule"/>
</dbReference>
<dbReference type="InterPro" id="IPR035642">
    <property type="entry name" value="MraZ_N"/>
</dbReference>
<name>A0A0P1IF86_9RHOB</name>
<feature type="domain" description="SpoVT-AbrB" evidence="8">
    <location>
        <begin position="8"/>
        <end position="51"/>
    </location>
</feature>
<dbReference type="Gene3D" id="3.40.1550.20">
    <property type="entry name" value="Transcriptional regulator MraZ domain"/>
    <property type="match status" value="1"/>
</dbReference>
<dbReference type="GO" id="GO:0005737">
    <property type="term" value="C:cytoplasm"/>
    <property type="evidence" value="ECO:0007669"/>
    <property type="project" value="UniProtKB-UniRule"/>
</dbReference>
<dbReference type="InterPro" id="IPR020603">
    <property type="entry name" value="MraZ_dom"/>
</dbReference>
<evidence type="ECO:0000313" key="9">
    <source>
        <dbReference type="EMBL" id="CUJ89622.1"/>
    </source>
</evidence>
<proteinExistence type="inferred from homology"/>
<comment type="subunit">
    <text evidence="7">Forms oligomers.</text>
</comment>
<evidence type="ECO:0000256" key="4">
    <source>
        <dbReference type="ARBA" id="ARBA00023015"/>
    </source>
</evidence>
<dbReference type="PANTHER" id="PTHR34701:SF1">
    <property type="entry name" value="TRANSCRIPTIONAL REGULATOR MRAZ"/>
    <property type="match status" value="1"/>
</dbReference>
<dbReference type="InterPro" id="IPR007159">
    <property type="entry name" value="SpoVT-AbrB_dom"/>
</dbReference>
<dbReference type="CDD" id="cd16321">
    <property type="entry name" value="MraZ_C"/>
    <property type="match status" value="1"/>
</dbReference>
<evidence type="ECO:0000256" key="3">
    <source>
        <dbReference type="ARBA" id="ARBA00022737"/>
    </source>
</evidence>
<evidence type="ECO:0000256" key="5">
    <source>
        <dbReference type="ARBA" id="ARBA00023125"/>
    </source>
</evidence>
<dbReference type="InterPro" id="IPR035644">
    <property type="entry name" value="MraZ_C"/>
</dbReference>
<dbReference type="Pfam" id="PF02381">
    <property type="entry name" value="MraZ"/>
    <property type="match status" value="2"/>
</dbReference>
<dbReference type="CDD" id="cd16320">
    <property type="entry name" value="MraZ_N"/>
    <property type="match status" value="1"/>
</dbReference>
<dbReference type="HAMAP" id="MF_01008">
    <property type="entry name" value="MraZ"/>
    <property type="match status" value="1"/>
</dbReference>
<comment type="similarity">
    <text evidence="7">Belongs to the MraZ family.</text>
</comment>
<dbReference type="SUPFAM" id="SSF89447">
    <property type="entry name" value="AbrB/MazE/MraZ-like"/>
    <property type="match status" value="1"/>
</dbReference>
<keyword evidence="9" id="KW-0131">Cell cycle</keyword>
<keyword evidence="5 7" id="KW-0238">DNA-binding</keyword>
<keyword evidence="6 7" id="KW-0804">Transcription</keyword>
<keyword evidence="3" id="KW-0677">Repeat</keyword>
<dbReference type="NCBIfam" id="NF001476">
    <property type="entry name" value="PRK00326.2-2"/>
    <property type="match status" value="1"/>
</dbReference>
<protein>
    <recommendedName>
        <fullName evidence="1 7">Transcriptional regulator MraZ</fullName>
    </recommendedName>
</protein>
<keyword evidence="4 7" id="KW-0805">Transcription regulation</keyword>
<dbReference type="PROSITE" id="PS51740">
    <property type="entry name" value="SPOVT_ABRB"/>
    <property type="match status" value="2"/>
</dbReference>
<dbReference type="EMBL" id="CYTW01000001">
    <property type="protein sequence ID" value="CUJ89622.1"/>
    <property type="molecule type" value="Genomic_DNA"/>
</dbReference>
<dbReference type="Proteomes" id="UP000051870">
    <property type="component" value="Unassembled WGS sequence"/>
</dbReference>
<dbReference type="GO" id="GO:2000143">
    <property type="term" value="P:negative regulation of DNA-templated transcription initiation"/>
    <property type="evidence" value="ECO:0007669"/>
    <property type="project" value="TreeGrafter"/>
</dbReference>
<dbReference type="GeneID" id="83880173"/>
<dbReference type="PANTHER" id="PTHR34701">
    <property type="entry name" value="TRANSCRIPTIONAL REGULATOR MRAZ"/>
    <property type="match status" value="1"/>
</dbReference>